<gene>
    <name evidence="1" type="ORF">N7548_08460</name>
</gene>
<dbReference type="RefSeq" id="WP_263609039.1">
    <property type="nucleotide sequence ID" value="NZ_JAOVQM010000011.1"/>
</dbReference>
<dbReference type="EMBL" id="JAOVQM010000011">
    <property type="protein sequence ID" value="MCV2232850.1"/>
    <property type="molecule type" value="Genomic_DNA"/>
</dbReference>
<keyword evidence="2" id="KW-1185">Reference proteome</keyword>
<dbReference type="Proteomes" id="UP001177160">
    <property type="component" value="Unassembled WGS sequence"/>
</dbReference>
<reference evidence="1" key="1">
    <citation type="submission" date="2022-09" db="EMBL/GenBank/DDBJ databases">
        <title>Novel Mycoplasma species identified in domestic and wild animals.</title>
        <authorList>
            <person name="Volokhov D.V."/>
            <person name="Furtak V.A."/>
            <person name="Zagorodnyaya T.A."/>
        </authorList>
    </citation>
    <scope>NUCLEOTIDE SEQUENCE</scope>
    <source>
        <strain evidence="1">Oakley</strain>
    </source>
</reference>
<evidence type="ECO:0000313" key="1">
    <source>
        <dbReference type="EMBL" id="MCV2232850.1"/>
    </source>
</evidence>
<accession>A0ABT2Y7X9</accession>
<name>A0ABT2Y7X9_9MOLU</name>
<comment type="caution">
    <text evidence="1">The sequence shown here is derived from an EMBL/GenBank/DDBJ whole genome shotgun (WGS) entry which is preliminary data.</text>
</comment>
<organism evidence="1 2">
    <name type="scientific">Paracholeplasma manati</name>
    <dbReference type="NCBI Taxonomy" id="591373"/>
    <lineage>
        <taxon>Bacteria</taxon>
        <taxon>Bacillati</taxon>
        <taxon>Mycoplasmatota</taxon>
        <taxon>Mollicutes</taxon>
        <taxon>Acholeplasmatales</taxon>
        <taxon>Acholeplasmataceae</taxon>
        <taxon>Paracholeplasma</taxon>
    </lineage>
</organism>
<evidence type="ECO:0000313" key="2">
    <source>
        <dbReference type="Proteomes" id="UP001177160"/>
    </source>
</evidence>
<sequence length="250" mass="29465">MEEYLQILSVDQKLVIDELLAHVEKRTKLKPVIMFSLPAFKLTVDVMLAFDITPTYLGLYTTDQESILKAKSRLNNAIFGVSSIKVDRTSREAIEVIKDICDEVIMKYMVFNPQALFEALDDKNEKYSDAAYLKLVEILEENEIPQIDYYFLLRHPKRNYISYGIGLLLHSLKYDHNHNYDGYLIEYFELLQLPYFTTLIEVISGFQWWISEKPYLKQTIKNHLKTLDISYFKDSQQEKIKVEIEKILQL</sequence>
<protein>
    <submittedName>
        <fullName evidence="1">Uncharacterized protein</fullName>
    </submittedName>
</protein>
<proteinExistence type="predicted"/>